<comment type="caution">
    <text evidence="1">The sequence shown here is derived from an EMBL/GenBank/DDBJ whole genome shotgun (WGS) entry which is preliminary data.</text>
</comment>
<reference evidence="2" key="1">
    <citation type="journal article" date="2023" name="Mol. Phylogenet. Evol.">
        <title>Genome-scale phylogeny and comparative genomics of the fungal order Sordariales.</title>
        <authorList>
            <person name="Hensen N."/>
            <person name="Bonometti L."/>
            <person name="Westerberg I."/>
            <person name="Brannstrom I.O."/>
            <person name="Guillou S."/>
            <person name="Cros-Aarteil S."/>
            <person name="Calhoun S."/>
            <person name="Haridas S."/>
            <person name="Kuo A."/>
            <person name="Mondo S."/>
            <person name="Pangilinan J."/>
            <person name="Riley R."/>
            <person name="LaButti K."/>
            <person name="Andreopoulos B."/>
            <person name="Lipzen A."/>
            <person name="Chen C."/>
            <person name="Yan M."/>
            <person name="Daum C."/>
            <person name="Ng V."/>
            <person name="Clum A."/>
            <person name="Steindorff A."/>
            <person name="Ohm R.A."/>
            <person name="Martin F."/>
            <person name="Silar P."/>
            <person name="Natvig D.O."/>
            <person name="Lalanne C."/>
            <person name="Gautier V."/>
            <person name="Ament-Velasquez S.L."/>
            <person name="Kruys A."/>
            <person name="Hutchinson M.I."/>
            <person name="Powell A.J."/>
            <person name="Barry K."/>
            <person name="Miller A.N."/>
            <person name="Grigoriev I.V."/>
            <person name="Debuchy R."/>
            <person name="Gladieux P."/>
            <person name="Hiltunen Thoren M."/>
            <person name="Johannesson H."/>
        </authorList>
    </citation>
    <scope>NUCLEOTIDE SEQUENCE [LARGE SCALE GENOMIC DNA]</scope>
    <source>
        <strain evidence="2">CBS 340.73</strain>
    </source>
</reference>
<dbReference type="Proteomes" id="UP001303473">
    <property type="component" value="Unassembled WGS sequence"/>
</dbReference>
<proteinExistence type="predicted"/>
<dbReference type="AlphaFoldDB" id="A0AAN6N1B4"/>
<accession>A0AAN6N1B4</accession>
<gene>
    <name evidence="1" type="ORF">QBC46DRAFT_396070</name>
</gene>
<protein>
    <submittedName>
        <fullName evidence="1">Uncharacterized protein</fullName>
    </submittedName>
</protein>
<keyword evidence="2" id="KW-1185">Reference proteome</keyword>
<name>A0AAN6N1B4_9PEZI</name>
<dbReference type="EMBL" id="MU853897">
    <property type="protein sequence ID" value="KAK3936008.1"/>
    <property type="molecule type" value="Genomic_DNA"/>
</dbReference>
<sequence>MAFLQIPVEIRLNVIREAICSLADRPSCPAVSQEGRKRLARDSFTGGGIWQLPLRNAALPLLLVNKQIHAEVKDVLERTTSYHVDIMFLKSYGLWTTWTIPALPRTQYIDSVHASFRLFEPTEDLDTRFRGSLSFRGGDGGPPLAVWSFYKLLTGVLTDGPGYLRGEQSGMLENRTPRYAVKRLVVDIVAPTDGAVDKSILWEDKRYEEGAMPRDGWNYGHGPHDASIPAEQRLADYMIEHLDSILRLDYYTMDYGIIVYESVQEDITFVRKYGARPEFPT</sequence>
<organism evidence="1 2">
    <name type="scientific">Diplogelasinospora grovesii</name>
    <dbReference type="NCBI Taxonomy" id="303347"/>
    <lineage>
        <taxon>Eukaryota</taxon>
        <taxon>Fungi</taxon>
        <taxon>Dikarya</taxon>
        <taxon>Ascomycota</taxon>
        <taxon>Pezizomycotina</taxon>
        <taxon>Sordariomycetes</taxon>
        <taxon>Sordariomycetidae</taxon>
        <taxon>Sordariales</taxon>
        <taxon>Diplogelasinosporaceae</taxon>
        <taxon>Diplogelasinospora</taxon>
    </lineage>
</organism>
<evidence type="ECO:0000313" key="2">
    <source>
        <dbReference type="Proteomes" id="UP001303473"/>
    </source>
</evidence>
<evidence type="ECO:0000313" key="1">
    <source>
        <dbReference type="EMBL" id="KAK3936008.1"/>
    </source>
</evidence>